<feature type="region of interest" description="Disordered" evidence="1">
    <location>
        <begin position="22"/>
        <end position="41"/>
    </location>
</feature>
<dbReference type="AlphaFoldDB" id="A0A7S2Y594"/>
<feature type="compositionally biased region" description="Pro residues" evidence="1">
    <location>
        <begin position="29"/>
        <end position="38"/>
    </location>
</feature>
<accession>A0A7S2Y594</accession>
<dbReference type="EMBL" id="HBHT01009920">
    <property type="protein sequence ID" value="CAD9953923.1"/>
    <property type="molecule type" value="Transcribed_RNA"/>
</dbReference>
<feature type="compositionally biased region" description="Polar residues" evidence="1">
    <location>
        <begin position="75"/>
        <end position="102"/>
    </location>
</feature>
<evidence type="ECO:0000256" key="1">
    <source>
        <dbReference type="SAM" id="MobiDB-lite"/>
    </source>
</evidence>
<reference evidence="2" key="1">
    <citation type="submission" date="2021-01" db="EMBL/GenBank/DDBJ databases">
        <authorList>
            <person name="Corre E."/>
            <person name="Pelletier E."/>
            <person name="Niang G."/>
            <person name="Scheremetjew M."/>
            <person name="Finn R."/>
            <person name="Kale V."/>
            <person name="Holt S."/>
            <person name="Cochrane G."/>
            <person name="Meng A."/>
            <person name="Brown T."/>
            <person name="Cohen L."/>
        </authorList>
    </citation>
    <scope>NUCLEOTIDE SEQUENCE</scope>
    <source>
        <strain evidence="2">CCMP125</strain>
    </source>
</reference>
<sequence>MNRQNSRPEWYPQKSLARMTRVNNKEPVVPQPSEPKPPQSTTCFEVLPESYLPTDSDVLLAAATSYSTIRALIHDSSQQQHRPTQGALWNTQQYRSHGGNQR</sequence>
<name>A0A7S2Y594_9STRA</name>
<protein>
    <submittedName>
        <fullName evidence="2">Uncharacterized protein</fullName>
    </submittedName>
</protein>
<proteinExistence type="predicted"/>
<evidence type="ECO:0000313" key="2">
    <source>
        <dbReference type="EMBL" id="CAD9953923.1"/>
    </source>
</evidence>
<gene>
    <name evidence="2" type="ORF">APAL1065_LOCUS6630</name>
</gene>
<organism evidence="2">
    <name type="scientific">Entomoneis paludosa</name>
    <dbReference type="NCBI Taxonomy" id="265537"/>
    <lineage>
        <taxon>Eukaryota</taxon>
        <taxon>Sar</taxon>
        <taxon>Stramenopiles</taxon>
        <taxon>Ochrophyta</taxon>
        <taxon>Bacillariophyta</taxon>
        <taxon>Bacillariophyceae</taxon>
        <taxon>Bacillariophycidae</taxon>
        <taxon>Entomoneidaceae</taxon>
        <taxon>Entomoneis</taxon>
    </lineage>
</organism>
<feature type="region of interest" description="Disordered" evidence="1">
    <location>
        <begin position="74"/>
        <end position="102"/>
    </location>
</feature>